<dbReference type="InterPro" id="IPR049939">
    <property type="entry name" value="NifE-like"/>
</dbReference>
<dbReference type="Pfam" id="PF00148">
    <property type="entry name" value="Oxidored_nitro"/>
    <property type="match status" value="1"/>
</dbReference>
<evidence type="ECO:0000259" key="1">
    <source>
        <dbReference type="Pfam" id="PF00148"/>
    </source>
</evidence>
<evidence type="ECO:0000313" key="3">
    <source>
        <dbReference type="Proteomes" id="UP001314681"/>
    </source>
</evidence>
<name>A0ABS6KDK0_9FIRM</name>
<dbReference type="RefSeq" id="WP_238727462.1">
    <property type="nucleotide sequence ID" value="NZ_JAHQCX010000021.1"/>
</dbReference>
<reference evidence="2 3" key="1">
    <citation type="submission" date="2021-06" db="EMBL/GenBank/DDBJ databases">
        <title>Description of novel taxa of the family Lachnospiraceae.</title>
        <authorList>
            <person name="Chaplin A.V."/>
            <person name="Sokolova S.R."/>
            <person name="Pikina A.P."/>
            <person name="Korzhanova M."/>
            <person name="Belova V."/>
            <person name="Korostin D."/>
            <person name="Efimov B.A."/>
        </authorList>
    </citation>
    <scope>NUCLEOTIDE SEQUENCE [LARGE SCALE GENOMIC DNA]</scope>
    <source>
        <strain evidence="2 3">ASD4241</strain>
    </source>
</reference>
<dbReference type="SUPFAM" id="SSF53807">
    <property type="entry name" value="Helical backbone' metal receptor"/>
    <property type="match status" value="1"/>
</dbReference>
<sequence>MITEKNCNLKRLAELHSYSDIISPSAAIRRGMHCPLFGCSLLMQEMERTAVIILGTEECGFYSKEILKVANPRDYMKAPVYCYTLEESDIIFGCEKDLLLLIKEIEEKDRPDIIYLISTCVTSLIGEDIKGLICKAQVSANAVLLLVEADNFRQNSHVDGMSDMTAALADHMKSYKGRRQGVNLLGVREEDWKCTELGRYLTRHQIPVRAVLPGGASLDALYDAPQAELNLVVDAIGLKLAKRMETFGVPYQVFGKYADPDRIRKAYRCLEQLLQLEPDPEIERLADSTKTSWEQLRHLPAHARRVIYTNSPLIGFDTCLLLHRLGFEILACFTVSYNDFDRELFCECKASGMNPFMALLTDFNKTKELSRLLRPAYYIGRGYRERLEAMGIRMISPEDSPKENGFSLSMAMADYFLNVCADKACGDKAYAGNIRTAERRI</sequence>
<feature type="domain" description="Nitrogenase/oxidoreductase component 1" evidence="1">
    <location>
        <begin position="34"/>
        <end position="387"/>
    </location>
</feature>
<dbReference type="PANTHER" id="PTHR42956">
    <property type="entry name" value="NITROGENASE IRON-MOLYBDENUM COFACTOR BIOSYNTHESIS PROTEIN NIFE"/>
    <property type="match status" value="1"/>
</dbReference>
<comment type="caution">
    <text evidence="2">The sequence shown here is derived from an EMBL/GenBank/DDBJ whole genome shotgun (WGS) entry which is preliminary data.</text>
</comment>
<dbReference type="Gene3D" id="3.40.50.1980">
    <property type="entry name" value="Nitrogenase molybdenum iron protein domain"/>
    <property type="match status" value="2"/>
</dbReference>
<dbReference type="InterPro" id="IPR000510">
    <property type="entry name" value="Nase/OxRdtase_comp1"/>
</dbReference>
<gene>
    <name evidence="2" type="ORF">KTH90_21525</name>
</gene>
<dbReference type="EMBL" id="JAHQCX010000021">
    <property type="protein sequence ID" value="MBU9728576.1"/>
    <property type="molecule type" value="Genomic_DNA"/>
</dbReference>
<dbReference type="PANTHER" id="PTHR42956:SF1">
    <property type="entry name" value="NITROGENASE IRON-MOLYBDENUM COFACTOR BIOSYNTHESIS PROTEIN NIFE"/>
    <property type="match status" value="1"/>
</dbReference>
<proteinExistence type="predicted"/>
<evidence type="ECO:0000313" key="2">
    <source>
        <dbReference type="EMBL" id="MBU9728576.1"/>
    </source>
</evidence>
<keyword evidence="3" id="KW-1185">Reference proteome</keyword>
<accession>A0ABS6KDK0</accession>
<dbReference type="Proteomes" id="UP001314681">
    <property type="component" value="Unassembled WGS sequence"/>
</dbReference>
<protein>
    <submittedName>
        <fullName evidence="2">Nitrogenase component 1</fullName>
    </submittedName>
</protein>
<organism evidence="2 3">
    <name type="scientific">Diplocloster modestus</name>
    <dbReference type="NCBI Taxonomy" id="2850322"/>
    <lineage>
        <taxon>Bacteria</taxon>
        <taxon>Bacillati</taxon>
        <taxon>Bacillota</taxon>
        <taxon>Clostridia</taxon>
        <taxon>Lachnospirales</taxon>
        <taxon>Lachnospiraceae</taxon>
        <taxon>Diplocloster</taxon>
    </lineage>
</organism>